<reference evidence="1 2" key="1">
    <citation type="submission" date="2024-03" db="EMBL/GenBank/DDBJ databases">
        <title>Bacilli Hybrid Assemblies.</title>
        <authorList>
            <person name="Kovac J."/>
        </authorList>
    </citation>
    <scope>NUCLEOTIDE SEQUENCE [LARGE SCALE GENOMIC DNA]</scope>
    <source>
        <strain evidence="1 2">FSL R7-0666</strain>
    </source>
</reference>
<dbReference type="EMBL" id="JBCITK010000001">
    <property type="protein sequence ID" value="MEN0642260.1"/>
    <property type="molecule type" value="Genomic_DNA"/>
</dbReference>
<dbReference type="RefSeq" id="WP_343129395.1">
    <property type="nucleotide sequence ID" value="NZ_JBCITK010000001.1"/>
</dbReference>
<proteinExistence type="predicted"/>
<name>A0ABU9VEC6_9BACI</name>
<keyword evidence="2" id="KW-1185">Reference proteome</keyword>
<organism evidence="1 2">
    <name type="scientific">Alkalicoccobacillus gibsonii</name>
    <dbReference type="NCBI Taxonomy" id="79881"/>
    <lineage>
        <taxon>Bacteria</taxon>
        <taxon>Bacillati</taxon>
        <taxon>Bacillota</taxon>
        <taxon>Bacilli</taxon>
        <taxon>Bacillales</taxon>
        <taxon>Bacillaceae</taxon>
        <taxon>Alkalicoccobacillus</taxon>
    </lineage>
</organism>
<evidence type="ECO:0000313" key="1">
    <source>
        <dbReference type="EMBL" id="MEN0642260.1"/>
    </source>
</evidence>
<protein>
    <submittedName>
        <fullName evidence="1">Uncharacterized protein</fullName>
    </submittedName>
</protein>
<dbReference type="Proteomes" id="UP001418796">
    <property type="component" value="Unassembled WGS sequence"/>
</dbReference>
<gene>
    <name evidence="1" type="ORF">MKY91_03675</name>
</gene>
<sequence>MVIFNNKDERIANKMVTALYVEKDNHTIIIGDEESTILADKLDYIDLKSIERSYNKAKLMCVNVNFEFPDDVTLHTVLINNFEYKTF</sequence>
<comment type="caution">
    <text evidence="1">The sequence shown here is derived from an EMBL/GenBank/DDBJ whole genome shotgun (WGS) entry which is preliminary data.</text>
</comment>
<evidence type="ECO:0000313" key="2">
    <source>
        <dbReference type="Proteomes" id="UP001418796"/>
    </source>
</evidence>
<accession>A0ABU9VEC6</accession>